<feature type="non-terminal residue" evidence="4">
    <location>
        <position position="597"/>
    </location>
</feature>
<dbReference type="Proteomes" id="UP001234989">
    <property type="component" value="Chromosome 7"/>
</dbReference>
<keyword evidence="5" id="KW-1185">Reference proteome</keyword>
<evidence type="ECO:0000313" key="4">
    <source>
        <dbReference type="EMBL" id="WMV37264.1"/>
    </source>
</evidence>
<dbReference type="Pfam" id="PF17919">
    <property type="entry name" value="RT_RNaseH_2"/>
    <property type="match status" value="1"/>
</dbReference>
<feature type="domain" description="Reverse transcriptase/retrotransposon-derived protein RNase H-like" evidence="2">
    <location>
        <begin position="281"/>
        <end position="331"/>
    </location>
</feature>
<protein>
    <recommendedName>
        <fullName evidence="6">Reverse transcriptase/retrotransposon-derived protein RNase H-like domain-containing protein</fullName>
    </recommendedName>
</protein>
<evidence type="ECO:0000259" key="2">
    <source>
        <dbReference type="Pfam" id="PF17919"/>
    </source>
</evidence>
<keyword evidence="1" id="KW-0175">Coiled coil</keyword>
<feature type="domain" description="Tf2-1-like SH3-like" evidence="3">
    <location>
        <begin position="420"/>
        <end position="469"/>
    </location>
</feature>
<accession>A0AAF0REA6</accession>
<proteinExistence type="predicted"/>
<dbReference type="AlphaFoldDB" id="A0AAF0REA6"/>
<dbReference type="PANTHER" id="PTHR46148:SF60">
    <property type="entry name" value="CHROMO DOMAIN-CONTAINING PROTEIN"/>
    <property type="match status" value="1"/>
</dbReference>
<dbReference type="InterPro" id="IPR041577">
    <property type="entry name" value="RT_RNaseH_2"/>
</dbReference>
<dbReference type="InterPro" id="IPR056924">
    <property type="entry name" value="SH3_Tf2-1"/>
</dbReference>
<feature type="coiled-coil region" evidence="1">
    <location>
        <begin position="230"/>
        <end position="257"/>
    </location>
</feature>
<reference evidence="4" key="1">
    <citation type="submission" date="2023-08" db="EMBL/GenBank/DDBJ databases">
        <title>A de novo genome assembly of Solanum verrucosum Schlechtendal, a Mexican diploid species geographically isolated from the other diploid A-genome species in potato relatives.</title>
        <authorList>
            <person name="Hosaka K."/>
        </authorList>
    </citation>
    <scope>NUCLEOTIDE SEQUENCE</scope>
    <source>
        <tissue evidence="4">Young leaves</tissue>
    </source>
</reference>
<gene>
    <name evidence="4" type="ORF">MTR67_030649</name>
</gene>
<evidence type="ECO:0008006" key="6">
    <source>
        <dbReference type="Google" id="ProtNLM"/>
    </source>
</evidence>
<dbReference type="InterPro" id="IPR043502">
    <property type="entry name" value="DNA/RNA_pol_sf"/>
</dbReference>
<organism evidence="4 5">
    <name type="scientific">Solanum verrucosum</name>
    <dbReference type="NCBI Taxonomy" id="315347"/>
    <lineage>
        <taxon>Eukaryota</taxon>
        <taxon>Viridiplantae</taxon>
        <taxon>Streptophyta</taxon>
        <taxon>Embryophyta</taxon>
        <taxon>Tracheophyta</taxon>
        <taxon>Spermatophyta</taxon>
        <taxon>Magnoliopsida</taxon>
        <taxon>eudicotyledons</taxon>
        <taxon>Gunneridae</taxon>
        <taxon>Pentapetalae</taxon>
        <taxon>asterids</taxon>
        <taxon>lamiids</taxon>
        <taxon>Solanales</taxon>
        <taxon>Solanaceae</taxon>
        <taxon>Solanoideae</taxon>
        <taxon>Solaneae</taxon>
        <taxon>Solanum</taxon>
    </lineage>
</organism>
<dbReference type="Gene3D" id="3.30.70.270">
    <property type="match status" value="1"/>
</dbReference>
<sequence>MTTRARGHAHGVAPIAHEVIWTTTDQQCYERFQKIKPPQFQDRYIPWNVREESFLIFESLVLGGLPVTEYEAHFCEISRHAMTIIQNEAERIFRFVRGLNFSIRSYVFKAAKEGTSFLSIVSTAKEAELMVLEEFGEPKRARYSAENGSHPDGLMVLAKDLNVLFISSSKGFNASGQRLSVDPPPMDSVPVVREFIDVFPTNLSGVPPDRDIDFSIDLELRTKPIFIPPYRMALAELKELKDKLQELLRHVVSKEGIRVHPAKIEATRGWTRPTSSVSFQWSDECEVSFQKLKTLLNSAVVLTLPEESVDFTVYCDASRVGLGGVLMQTFKRDLNLRQRRWLELLKDYDITILYHLDKANALSKKYSSMGNLSAFSIEERPLARDVPRQCIFPIERFDSIEMDSLDTKLLRDIMEQGVMCFGKKGKLSPRFIGPFEILSHVGEVAYKLALPPSLSYVHPVFHVSILWQYVLDESYVLSLGSVELGLATLRVRGACASFPEERGREPHVLGVSIIFAGGQCVDLRVRRRPDAFAELNTVMRYVMIVMPRSLLKNVIMPRSLPVSVISPRSLLISTIRPSSFPVSVMLLRSLLASAIMP</sequence>
<dbReference type="Pfam" id="PF24626">
    <property type="entry name" value="SH3_Tf2-1"/>
    <property type="match status" value="1"/>
</dbReference>
<evidence type="ECO:0000256" key="1">
    <source>
        <dbReference type="SAM" id="Coils"/>
    </source>
</evidence>
<dbReference type="SUPFAM" id="SSF56672">
    <property type="entry name" value="DNA/RNA polymerases"/>
    <property type="match status" value="2"/>
</dbReference>
<dbReference type="InterPro" id="IPR043128">
    <property type="entry name" value="Rev_trsase/Diguanyl_cyclase"/>
</dbReference>
<evidence type="ECO:0000259" key="3">
    <source>
        <dbReference type="Pfam" id="PF24626"/>
    </source>
</evidence>
<dbReference type="PANTHER" id="PTHR46148">
    <property type="entry name" value="CHROMO DOMAIN-CONTAINING PROTEIN"/>
    <property type="match status" value="1"/>
</dbReference>
<name>A0AAF0REA6_SOLVR</name>
<evidence type="ECO:0000313" key="5">
    <source>
        <dbReference type="Proteomes" id="UP001234989"/>
    </source>
</evidence>
<dbReference type="EMBL" id="CP133618">
    <property type="protein sequence ID" value="WMV37264.1"/>
    <property type="molecule type" value="Genomic_DNA"/>
</dbReference>